<evidence type="ECO:0000313" key="4">
    <source>
        <dbReference type="Proteomes" id="UP000283095"/>
    </source>
</evidence>
<comment type="similarity">
    <text evidence="1">Belongs to the nitroreductase family.</text>
</comment>
<proteinExistence type="inferred from homology"/>
<evidence type="ECO:0000256" key="1">
    <source>
        <dbReference type="ARBA" id="ARBA00007118"/>
    </source>
</evidence>
<dbReference type="PANTHER" id="PTHR43673:SF12">
    <property type="entry name" value="PROTEIN DRGA"/>
    <property type="match status" value="1"/>
</dbReference>
<keyword evidence="2" id="KW-0560">Oxidoreductase</keyword>
<dbReference type="InterPro" id="IPR029479">
    <property type="entry name" value="Nitroreductase"/>
</dbReference>
<dbReference type="GO" id="GO:0016491">
    <property type="term" value="F:oxidoreductase activity"/>
    <property type="evidence" value="ECO:0007669"/>
    <property type="project" value="UniProtKB-KW"/>
</dbReference>
<sequence>MSELTTVVKERRSANNFLENQPISINELNEIFELTKFAPSANNLQHAKYIAILDTHIKEQIKEAAGQYKVSTASAVILVLGDKKAHQNVAQIYEGLLHLGIMDQREYEETVNSIITDAETKGEKFQSEEAIRNASLSAMQFMLIAKDKGWDTCPMIGFDQAKVREILNITNQYEIALMITIGKEKTASRRPRGYRKPVTEFVTYI</sequence>
<gene>
    <name evidence="3" type="ORF">BAOM_2552</name>
</gene>
<dbReference type="RefSeq" id="WP_127760457.1">
    <property type="nucleotide sequence ID" value="NZ_CP026095.1"/>
</dbReference>
<dbReference type="AlphaFoldDB" id="A0A3Q9RMV1"/>
<dbReference type="OrthoDB" id="9782629at2"/>
<protein>
    <submittedName>
        <fullName evidence="3">NAD(P)H nitroreductase</fullName>
    </submittedName>
</protein>
<reference evidence="3 4" key="1">
    <citation type="submission" date="2018-01" db="EMBL/GenBank/DDBJ databases">
        <title>Bacillus asahii Genome sequencing and assembly.</title>
        <authorList>
            <person name="Jiang H."/>
            <person name="Feng Y."/>
            <person name="Zhao F."/>
            <person name="Lin X."/>
        </authorList>
    </citation>
    <scope>NUCLEOTIDE SEQUENCE [LARGE SCALE GENOMIC DNA]</scope>
    <source>
        <strain evidence="3 4">OM18</strain>
    </source>
</reference>
<dbReference type="KEGG" id="pasa:BAOM_2552"/>
<evidence type="ECO:0000313" key="3">
    <source>
        <dbReference type="EMBL" id="AZV43161.1"/>
    </source>
</evidence>
<dbReference type="Gene3D" id="3.40.109.10">
    <property type="entry name" value="NADH Oxidase"/>
    <property type="match status" value="1"/>
</dbReference>
<name>A0A3Q9RMV1_9BACI</name>
<dbReference type="EMBL" id="CP026095">
    <property type="protein sequence ID" value="AZV43161.1"/>
    <property type="molecule type" value="Genomic_DNA"/>
</dbReference>
<dbReference type="PANTHER" id="PTHR43673">
    <property type="entry name" value="NAD(P)H NITROREDUCTASE YDGI-RELATED"/>
    <property type="match status" value="1"/>
</dbReference>
<organism evidence="3 4">
    <name type="scientific">Peribacillus asahii</name>
    <dbReference type="NCBI Taxonomy" id="228899"/>
    <lineage>
        <taxon>Bacteria</taxon>
        <taxon>Bacillati</taxon>
        <taxon>Bacillota</taxon>
        <taxon>Bacilli</taxon>
        <taxon>Bacillales</taxon>
        <taxon>Bacillaceae</taxon>
        <taxon>Peribacillus</taxon>
    </lineage>
</organism>
<dbReference type="InterPro" id="IPR000415">
    <property type="entry name" value="Nitroreductase-like"/>
</dbReference>
<evidence type="ECO:0000256" key="2">
    <source>
        <dbReference type="ARBA" id="ARBA00023002"/>
    </source>
</evidence>
<dbReference type="CDD" id="cd02137">
    <property type="entry name" value="MhqN-like"/>
    <property type="match status" value="1"/>
</dbReference>
<dbReference type="SUPFAM" id="SSF55469">
    <property type="entry name" value="FMN-dependent nitroreductase-like"/>
    <property type="match status" value="1"/>
</dbReference>
<accession>A0A3Q9RMV1</accession>
<dbReference type="Proteomes" id="UP000283095">
    <property type="component" value="Chromosome"/>
</dbReference>
<dbReference type="Pfam" id="PF00881">
    <property type="entry name" value="Nitroreductase"/>
    <property type="match status" value="1"/>
</dbReference>